<gene>
    <name evidence="1" type="ORF">BXY64_3719</name>
</gene>
<dbReference type="AlphaFoldDB" id="A0A419WMV5"/>
<dbReference type="Proteomes" id="UP000284531">
    <property type="component" value="Unassembled WGS sequence"/>
</dbReference>
<organism evidence="1 2">
    <name type="scientific">Marinifilum flexuosum</name>
    <dbReference type="NCBI Taxonomy" id="1117708"/>
    <lineage>
        <taxon>Bacteria</taxon>
        <taxon>Pseudomonadati</taxon>
        <taxon>Bacteroidota</taxon>
        <taxon>Bacteroidia</taxon>
        <taxon>Marinilabiliales</taxon>
        <taxon>Marinifilaceae</taxon>
    </lineage>
</organism>
<accession>A0A419WMV5</accession>
<comment type="caution">
    <text evidence="1">The sequence shown here is derived from an EMBL/GenBank/DDBJ whole genome shotgun (WGS) entry which is preliminary data.</text>
</comment>
<sequence>MGKLHYYDHRTLELAPDFVIEKFRADGVDGTACGKAYKVTRNKNEVTCKNCLREMAKESNENGVLPIKRVRGSDVCHRPDINCGLCPDFPCYEF</sequence>
<evidence type="ECO:0000313" key="2">
    <source>
        <dbReference type="Proteomes" id="UP000284531"/>
    </source>
</evidence>
<proteinExistence type="predicted"/>
<keyword evidence="2" id="KW-1185">Reference proteome</keyword>
<reference evidence="1 2" key="1">
    <citation type="submission" date="2018-09" db="EMBL/GenBank/DDBJ databases">
        <title>Genomic Encyclopedia of Archaeal and Bacterial Type Strains, Phase II (KMG-II): from individual species to whole genera.</title>
        <authorList>
            <person name="Goeker M."/>
        </authorList>
    </citation>
    <scope>NUCLEOTIDE SEQUENCE [LARGE SCALE GENOMIC DNA]</scope>
    <source>
        <strain evidence="1 2">DSM 21950</strain>
    </source>
</reference>
<dbReference type="EMBL" id="RAPQ01000012">
    <property type="protein sequence ID" value="RKD96772.1"/>
    <property type="molecule type" value="Genomic_DNA"/>
</dbReference>
<dbReference type="RefSeq" id="WP_120241428.1">
    <property type="nucleotide sequence ID" value="NZ_RAPQ01000012.1"/>
</dbReference>
<evidence type="ECO:0000313" key="1">
    <source>
        <dbReference type="EMBL" id="RKD96772.1"/>
    </source>
</evidence>
<name>A0A419WMV5_9BACT</name>
<protein>
    <submittedName>
        <fullName evidence="1">Uncharacterized protein</fullName>
    </submittedName>
</protein>